<dbReference type="EMBL" id="KX488184">
    <property type="protein sequence ID" value="AOO90548.1"/>
    <property type="molecule type" value="Genomic_DNA"/>
</dbReference>
<dbReference type="RefSeq" id="WP_065276600.1">
    <property type="nucleotide sequence ID" value="NZ_CP050086.1"/>
</dbReference>
<protein>
    <submittedName>
        <fullName evidence="1">Uncharacterized protein</fullName>
    </submittedName>
</protein>
<reference evidence="1" key="1">
    <citation type="journal article" date="2015" name="BMC Genomics">
        <title>Transcriptome profiling of a Rhizobium leguminosarum bv. trifolii rosR mutant reveals the role of the transcriptional regulator RosR in motility, synthesis of cell-surface components, and other cellular processes.</title>
        <authorList>
            <person name="Rachwal K."/>
            <person name="Matczynska E."/>
            <person name="Janczarek M."/>
        </authorList>
    </citation>
    <scope>NUCLEOTIDE SEQUENCE</scope>
    <source>
        <strain evidence="1">Rt24.2</strain>
    </source>
</reference>
<dbReference type="InterPro" id="IPR029032">
    <property type="entry name" value="AhpD-like"/>
</dbReference>
<dbReference type="SUPFAM" id="SSF69118">
    <property type="entry name" value="AhpD-like"/>
    <property type="match status" value="1"/>
</dbReference>
<evidence type="ECO:0000313" key="1">
    <source>
        <dbReference type="EMBL" id="AOO90548.1"/>
    </source>
</evidence>
<dbReference type="PANTHER" id="PTHR34846">
    <property type="entry name" value="4-CARBOXYMUCONOLACTONE DECARBOXYLASE FAMILY PROTEIN (AFU_ORTHOLOGUE AFUA_6G11590)"/>
    <property type="match status" value="1"/>
</dbReference>
<accession>A0A1B8RCN0</accession>
<name>A0A1B8RCN0_RHILT</name>
<organism evidence="1">
    <name type="scientific">Rhizobium leguminosarum bv. trifolii</name>
    <dbReference type="NCBI Taxonomy" id="386"/>
    <lineage>
        <taxon>Bacteria</taxon>
        <taxon>Pseudomonadati</taxon>
        <taxon>Pseudomonadota</taxon>
        <taxon>Alphaproteobacteria</taxon>
        <taxon>Hyphomicrobiales</taxon>
        <taxon>Rhizobiaceae</taxon>
        <taxon>Rhizobium/Agrobacterium group</taxon>
        <taxon>Rhizobium</taxon>
    </lineage>
</organism>
<proteinExistence type="predicted"/>
<sequence length="192" mass="21565">MPRITLDVQTMTDEQRAACAEVISGPRGKIPSPMIAWLQNPELARRGQQLGEVLRFQTSLEPDLVELVILFTARHWTAHQVWTSHRRYALQYGIDEWVIETIAAGMAPVFTKPRDQIVYDVSKALLEQRRVSDALYARANAEFGERGVVELVAIIGYYCLVAMTANAFELGLPENRAAELRDPQVMGVAVEL</sequence>
<reference evidence="1" key="2">
    <citation type="journal article" date="2016" name="Front. Microbiol.">
        <title>The Regulatory Protein RosR Affects Rhizobium leguminosarum bv. trifolii Protein Profiles, Cell Surface Properties, and Symbiosis with Clover.</title>
        <authorList>
            <person name="Rachwal K."/>
            <person name="Boguszewska A."/>
            <person name="Kopcinska J."/>
            <person name="Karas M."/>
            <person name="Tchorzewski M."/>
            <person name="Janczarek M."/>
        </authorList>
    </citation>
    <scope>NUCLEOTIDE SEQUENCE</scope>
    <source>
        <strain evidence="1">Rt24.2</strain>
    </source>
</reference>
<dbReference type="PANTHER" id="PTHR34846:SF11">
    <property type="entry name" value="4-CARBOXYMUCONOLACTONE DECARBOXYLASE FAMILY PROTEIN (AFU_ORTHOLOGUE AFUA_6G11590)"/>
    <property type="match status" value="1"/>
</dbReference>
<dbReference type="AlphaFoldDB" id="A0A1B8RCN0"/>
<dbReference type="Gene3D" id="1.20.1290.10">
    <property type="entry name" value="AhpD-like"/>
    <property type="match status" value="1"/>
</dbReference>
<dbReference type="GeneID" id="61426852"/>